<keyword evidence="8" id="KW-1208">Phospholipid metabolism</keyword>
<dbReference type="Proteomes" id="UP000027920">
    <property type="component" value="Unassembled WGS sequence"/>
</dbReference>
<dbReference type="GO" id="GO:0042564">
    <property type="term" value="C:NLS-dependent protein nuclear import complex"/>
    <property type="evidence" value="ECO:0007669"/>
    <property type="project" value="EnsemblFungi"/>
</dbReference>
<evidence type="ECO:0000256" key="8">
    <source>
        <dbReference type="ARBA" id="ARBA00023264"/>
    </source>
</evidence>
<feature type="compositionally biased region" description="Polar residues" evidence="12">
    <location>
        <begin position="26"/>
        <end position="35"/>
    </location>
</feature>
<dbReference type="EMBL" id="AMGV01000002">
    <property type="protein sequence ID" value="KEF61254.1"/>
    <property type="molecule type" value="Genomic_DNA"/>
</dbReference>
<dbReference type="AlphaFoldDB" id="A0A072PMG2"/>
<dbReference type="EC" id="2.7.7.15" evidence="9"/>
<evidence type="ECO:0000256" key="10">
    <source>
        <dbReference type="ARBA" id="ARBA00076205"/>
    </source>
</evidence>
<evidence type="ECO:0000256" key="5">
    <source>
        <dbReference type="ARBA" id="ARBA00022695"/>
    </source>
</evidence>
<keyword evidence="6" id="KW-0443">Lipid metabolism</keyword>
<evidence type="ECO:0000313" key="15">
    <source>
        <dbReference type="Proteomes" id="UP000027920"/>
    </source>
</evidence>
<evidence type="ECO:0000256" key="1">
    <source>
        <dbReference type="ARBA" id="ARBA00010101"/>
    </source>
</evidence>
<dbReference type="InterPro" id="IPR004821">
    <property type="entry name" value="Cyt_trans-like"/>
</dbReference>
<dbReference type="GO" id="GO:0004105">
    <property type="term" value="F:choline-phosphate cytidylyltransferase activity"/>
    <property type="evidence" value="ECO:0007669"/>
    <property type="project" value="UniProtKB-EC"/>
</dbReference>
<evidence type="ECO:0000256" key="7">
    <source>
        <dbReference type="ARBA" id="ARBA00023209"/>
    </source>
</evidence>
<name>A0A072PMG2_9EURO</name>
<evidence type="ECO:0000256" key="6">
    <source>
        <dbReference type="ARBA" id="ARBA00023098"/>
    </source>
</evidence>
<keyword evidence="5 14" id="KW-0548">Nucleotidyltransferase</keyword>
<comment type="caution">
    <text evidence="14">The sequence shown here is derived from an EMBL/GenBank/DDBJ whole genome shotgun (WGS) entry which is preliminary data.</text>
</comment>
<dbReference type="Gene3D" id="3.40.50.620">
    <property type="entry name" value="HUPs"/>
    <property type="match status" value="1"/>
</dbReference>
<dbReference type="Pfam" id="PF01467">
    <property type="entry name" value="CTP_transf_like"/>
    <property type="match status" value="1"/>
</dbReference>
<feature type="region of interest" description="Disordered" evidence="12">
    <location>
        <begin position="1"/>
        <end position="144"/>
    </location>
</feature>
<dbReference type="STRING" id="1182545.A0A072PMG2"/>
<keyword evidence="2" id="KW-0444">Lipid biosynthesis</keyword>
<dbReference type="FunFam" id="3.40.50.620:FF:000147">
    <property type="entry name" value="Cholinephosphate cytidylyltransferase"/>
    <property type="match status" value="1"/>
</dbReference>
<dbReference type="SUPFAM" id="SSF52374">
    <property type="entry name" value="Nucleotidylyl transferase"/>
    <property type="match status" value="1"/>
</dbReference>
<dbReference type="PANTHER" id="PTHR10739:SF13">
    <property type="entry name" value="CHOLINE-PHOSPHATE CYTIDYLYLTRANSFERASE"/>
    <property type="match status" value="1"/>
</dbReference>
<evidence type="ECO:0000256" key="9">
    <source>
        <dbReference type="ARBA" id="ARBA00026101"/>
    </source>
</evidence>
<dbReference type="InterPro" id="IPR041723">
    <property type="entry name" value="CCT"/>
</dbReference>
<dbReference type="CDD" id="cd02174">
    <property type="entry name" value="CCT"/>
    <property type="match status" value="1"/>
</dbReference>
<dbReference type="OrthoDB" id="17102at2759"/>
<dbReference type="InterPro" id="IPR045049">
    <property type="entry name" value="Pcy1-like"/>
</dbReference>
<keyword evidence="7" id="KW-0594">Phospholipid biosynthesis</keyword>
<feature type="compositionally biased region" description="Basic and acidic residues" evidence="12">
    <location>
        <begin position="477"/>
        <end position="486"/>
    </location>
</feature>
<keyword evidence="15" id="KW-1185">Reference proteome</keyword>
<evidence type="ECO:0000256" key="12">
    <source>
        <dbReference type="SAM" id="MobiDB-lite"/>
    </source>
</evidence>
<protein>
    <recommendedName>
        <fullName evidence="9">choline-phosphate cytidylyltransferase</fullName>
        <ecNumber evidence="9">2.7.7.15</ecNumber>
    </recommendedName>
    <alternativeName>
        <fullName evidence="10">CTP:phosphocholine cytidylyltransferase</fullName>
    </alternativeName>
    <alternativeName>
        <fullName evidence="11">Phosphorylcholine transferase</fullName>
    </alternativeName>
</protein>
<dbReference type="NCBIfam" id="TIGR00125">
    <property type="entry name" value="cyt_tran_rel"/>
    <property type="match status" value="1"/>
</dbReference>
<organism evidence="14 15">
    <name type="scientific">Exophiala aquamarina CBS 119918</name>
    <dbReference type="NCBI Taxonomy" id="1182545"/>
    <lineage>
        <taxon>Eukaryota</taxon>
        <taxon>Fungi</taxon>
        <taxon>Dikarya</taxon>
        <taxon>Ascomycota</taxon>
        <taxon>Pezizomycotina</taxon>
        <taxon>Eurotiomycetes</taxon>
        <taxon>Chaetothyriomycetidae</taxon>
        <taxon>Chaetothyriales</taxon>
        <taxon>Herpotrichiellaceae</taxon>
        <taxon>Exophiala</taxon>
    </lineage>
</organism>
<feature type="region of interest" description="Disordered" evidence="12">
    <location>
        <begin position="423"/>
        <end position="486"/>
    </location>
</feature>
<keyword evidence="4 14" id="KW-0808">Transferase</keyword>
<evidence type="ECO:0000259" key="13">
    <source>
        <dbReference type="Pfam" id="PF01467"/>
    </source>
</evidence>
<accession>A0A072PMG2</accession>
<dbReference type="InterPro" id="IPR014729">
    <property type="entry name" value="Rossmann-like_a/b/a_fold"/>
</dbReference>
<proteinExistence type="inferred from homology"/>
<dbReference type="RefSeq" id="XP_013263844.1">
    <property type="nucleotide sequence ID" value="XM_013408390.1"/>
</dbReference>
<reference evidence="14 15" key="1">
    <citation type="submission" date="2013-03" db="EMBL/GenBank/DDBJ databases">
        <title>The Genome Sequence of Exophiala aquamarina CBS 119918.</title>
        <authorList>
            <consortium name="The Broad Institute Genomics Platform"/>
            <person name="Cuomo C."/>
            <person name="de Hoog S."/>
            <person name="Gorbushina A."/>
            <person name="Walker B."/>
            <person name="Young S.K."/>
            <person name="Zeng Q."/>
            <person name="Gargeya S."/>
            <person name="Fitzgerald M."/>
            <person name="Haas B."/>
            <person name="Abouelleil A."/>
            <person name="Allen A.W."/>
            <person name="Alvarado L."/>
            <person name="Arachchi H.M."/>
            <person name="Berlin A.M."/>
            <person name="Chapman S.B."/>
            <person name="Gainer-Dewar J."/>
            <person name="Goldberg J."/>
            <person name="Griggs A."/>
            <person name="Gujja S."/>
            <person name="Hansen M."/>
            <person name="Howarth C."/>
            <person name="Imamovic A."/>
            <person name="Ireland A."/>
            <person name="Larimer J."/>
            <person name="McCowan C."/>
            <person name="Murphy C."/>
            <person name="Pearson M."/>
            <person name="Poon T.W."/>
            <person name="Priest M."/>
            <person name="Roberts A."/>
            <person name="Saif S."/>
            <person name="Shea T."/>
            <person name="Sisk P."/>
            <person name="Sykes S."/>
            <person name="Wortman J."/>
            <person name="Nusbaum C."/>
            <person name="Birren B."/>
        </authorList>
    </citation>
    <scope>NUCLEOTIDE SEQUENCE [LARGE SCALE GENOMIC DNA]</scope>
    <source>
        <strain evidence="14 15">CBS 119918</strain>
    </source>
</reference>
<dbReference type="PANTHER" id="PTHR10739">
    <property type="entry name" value="CYTIDYLYLTRANSFERASE"/>
    <property type="match status" value="1"/>
</dbReference>
<evidence type="ECO:0000256" key="11">
    <source>
        <dbReference type="ARBA" id="ARBA00080967"/>
    </source>
</evidence>
<feature type="compositionally biased region" description="Basic and acidic residues" evidence="12">
    <location>
        <begin position="110"/>
        <end position="119"/>
    </location>
</feature>
<dbReference type="GO" id="GO:0031210">
    <property type="term" value="F:phosphatidylcholine binding"/>
    <property type="evidence" value="ECO:0007669"/>
    <property type="project" value="TreeGrafter"/>
</dbReference>
<evidence type="ECO:0000256" key="3">
    <source>
        <dbReference type="ARBA" id="ARBA00022553"/>
    </source>
</evidence>
<dbReference type="VEuPathDB" id="FungiDB:A1O9_02819"/>
<evidence type="ECO:0000256" key="4">
    <source>
        <dbReference type="ARBA" id="ARBA00022679"/>
    </source>
</evidence>
<gene>
    <name evidence="14" type="ORF">A1O9_02819</name>
</gene>
<comment type="similarity">
    <text evidence="1">Belongs to the cytidylyltransferase family.</text>
</comment>
<sequence>MSSPSSTGSAKRKRTSASERLRSSAVELQQPSSRDASGEELADSPSLNTRTRKHAPSLSNDLNVPPSKRARTRSGAKPVDTNGASIPDVNVQDPGEPSSTTEGSDEIEESGNKRQRQSDDSEDLLQSVPKAGLRDPIGGYKTNPPPIGRPVRVYADGVFDLFHLGHMRQLQQAKTAFPDTYLIVGVTGDTETHKRKGLTVLTGRERAETVGHCKWVDEVIPNCPWIVTPEFLDEHQIDYVAHDDEPYGADEGDDIYAPIKKEGKFLVTQRTEGVSTTGIITKIVRDYEKYIARQLKRGTSRQELNISWLKKNELDIKRHVSELRDSIKTNWSTAGGEIGRDLRQFWQSSRPASPSPFNRQLSDGLKSPSAVSALEHLKHLEVPGSAEKRSDSPGRLSRSEDFAAGYSLGLIGGVKSWMMRRRRSLHDSQAPSPSGSEDDEARSPLSPDGDSYFSGFKTPPVRGRKGKSVSDLDEEESGRKALDVLH</sequence>
<dbReference type="HOGENOM" id="CLU_034585_5_1_1"/>
<dbReference type="GO" id="GO:0005635">
    <property type="term" value="C:nuclear envelope"/>
    <property type="evidence" value="ECO:0007669"/>
    <property type="project" value="EnsemblFungi"/>
</dbReference>
<evidence type="ECO:0000313" key="14">
    <source>
        <dbReference type="EMBL" id="KEF61254.1"/>
    </source>
</evidence>
<dbReference type="GeneID" id="25277760"/>
<feature type="domain" description="Cytidyltransferase-like" evidence="13">
    <location>
        <begin position="154"/>
        <end position="281"/>
    </location>
</feature>
<keyword evidence="3" id="KW-0597">Phosphoprotein</keyword>
<evidence type="ECO:0000256" key="2">
    <source>
        <dbReference type="ARBA" id="ARBA00022516"/>
    </source>
</evidence>